<evidence type="ECO:0000313" key="2">
    <source>
        <dbReference type="Proteomes" id="UP001596505"/>
    </source>
</evidence>
<accession>A0ABW2PZZ6</accession>
<dbReference type="EMBL" id="JBHTCO010000019">
    <property type="protein sequence ID" value="MFC7394270.1"/>
    <property type="molecule type" value="Genomic_DNA"/>
</dbReference>
<keyword evidence="2" id="KW-1185">Reference proteome</keyword>
<dbReference type="RefSeq" id="WP_380967437.1">
    <property type="nucleotide sequence ID" value="NZ_JBHTCO010000019.1"/>
</dbReference>
<sequence length="185" mass="22146">MNEKICFVPPIQFPDKQLDEPAFIAEWLRCAVKRYDNYEAWAPMKFEEIKKLRQCAEAKLERDKRKYQSLGYTVKDYKDIPYVPYKIIGIPVQESDIQTFFSPFFEIPTGLIDDSQEFYFELTPYDLLEIIKSIELKFKLMPVKIDTLFVDLFLEGYFRLRSSYGNYIWYTKGQQFGELLLNKFL</sequence>
<gene>
    <name evidence="1" type="ORF">ACFQRG_15040</name>
</gene>
<protein>
    <submittedName>
        <fullName evidence="1">Uncharacterized protein</fullName>
    </submittedName>
</protein>
<organism evidence="1 2">
    <name type="scientific">Scopulibacillus cellulosilyticus</name>
    <dbReference type="NCBI Taxonomy" id="2665665"/>
    <lineage>
        <taxon>Bacteria</taxon>
        <taxon>Bacillati</taxon>
        <taxon>Bacillota</taxon>
        <taxon>Bacilli</taxon>
        <taxon>Bacillales</taxon>
        <taxon>Sporolactobacillaceae</taxon>
        <taxon>Scopulibacillus</taxon>
    </lineage>
</organism>
<comment type="caution">
    <text evidence="1">The sequence shown here is derived from an EMBL/GenBank/DDBJ whole genome shotgun (WGS) entry which is preliminary data.</text>
</comment>
<dbReference type="Proteomes" id="UP001596505">
    <property type="component" value="Unassembled WGS sequence"/>
</dbReference>
<proteinExistence type="predicted"/>
<evidence type="ECO:0000313" key="1">
    <source>
        <dbReference type="EMBL" id="MFC7394270.1"/>
    </source>
</evidence>
<reference evidence="2" key="1">
    <citation type="journal article" date="2019" name="Int. J. Syst. Evol. Microbiol.">
        <title>The Global Catalogue of Microorganisms (GCM) 10K type strain sequencing project: providing services to taxonomists for standard genome sequencing and annotation.</title>
        <authorList>
            <consortium name="The Broad Institute Genomics Platform"/>
            <consortium name="The Broad Institute Genome Sequencing Center for Infectious Disease"/>
            <person name="Wu L."/>
            <person name="Ma J."/>
        </authorList>
    </citation>
    <scope>NUCLEOTIDE SEQUENCE [LARGE SCALE GENOMIC DNA]</scope>
    <source>
        <strain evidence="2">CGMCC 1.16305</strain>
    </source>
</reference>
<name>A0ABW2PZZ6_9BACL</name>